<dbReference type="Proteomes" id="UP000000935">
    <property type="component" value="Plasmid pBM600"/>
</dbReference>
<sequence>MKDKTTSSFDKDLTDFLDDIKTKLHPDYKIPDPQVVNIILKYTQ</sequence>
<organism evidence="1 2">
    <name type="scientific">Priestia megaterium (strain ATCC 12872 / QMB1551)</name>
    <name type="common">Bacillus megaterium</name>
    <dbReference type="NCBI Taxonomy" id="545693"/>
    <lineage>
        <taxon>Bacteria</taxon>
        <taxon>Bacillati</taxon>
        <taxon>Bacillota</taxon>
        <taxon>Bacilli</taxon>
        <taxon>Bacillales</taxon>
        <taxon>Bacillaceae</taxon>
        <taxon>Priestia</taxon>
    </lineage>
</organism>
<evidence type="ECO:0000313" key="1">
    <source>
        <dbReference type="EMBL" id="ADE72451.1"/>
    </source>
</evidence>
<keyword evidence="2" id="KW-1185">Reference proteome</keyword>
<geneLocation type="plasmid" evidence="1 2">
    <name>pBM600</name>
</geneLocation>
<keyword evidence="1" id="KW-0614">Plasmid</keyword>
<dbReference type="RefSeq" id="WP_013060424.1">
    <property type="nucleotide sequence ID" value="NC_014031.1"/>
</dbReference>
<name>D5E3S6_PRIM1</name>
<evidence type="ECO:0000313" key="2">
    <source>
        <dbReference type="Proteomes" id="UP000000935"/>
    </source>
</evidence>
<dbReference type="EMBL" id="CP001989">
    <property type="protein sequence ID" value="ADE72451.1"/>
    <property type="molecule type" value="Genomic_DNA"/>
</dbReference>
<dbReference type="HOGENOM" id="CLU_3212511_0_0_9"/>
<proteinExistence type="predicted"/>
<dbReference type="KEGG" id="bmq:BMQ_pBM60018"/>
<gene>
    <name evidence="1" type="ordered locus">BMQ_pBM60018</name>
</gene>
<accession>D5E3S6</accession>
<protein>
    <submittedName>
        <fullName evidence="1">Uncharacterized protein</fullName>
    </submittedName>
</protein>
<reference evidence="1 2" key="1">
    <citation type="journal article" date="2011" name="J. Bacteriol.">
        <title>Genome sequences of the biotechnologically important Bacillus megaterium strains QM B1551 and DSM319.</title>
        <authorList>
            <person name="Eppinger M."/>
            <person name="Bunk B."/>
            <person name="Johns M.A."/>
            <person name="Edirisinghe J.N."/>
            <person name="Kutumbaka K.K."/>
            <person name="Koenig S.S."/>
            <person name="Huot Creasy H."/>
            <person name="Rosovitz M.J."/>
            <person name="Riley D.R."/>
            <person name="Daugherty S."/>
            <person name="Martin M."/>
            <person name="Elbourne L.D."/>
            <person name="Paulsen I."/>
            <person name="Biedendieck R."/>
            <person name="Braun C."/>
            <person name="Grayburn S."/>
            <person name="Dhingra S."/>
            <person name="Lukyanchuk V."/>
            <person name="Ball B."/>
            <person name="Ul-Qamar R."/>
            <person name="Seibel J."/>
            <person name="Bremer E."/>
            <person name="Jahn D."/>
            <person name="Ravel J."/>
            <person name="Vary P.S."/>
        </authorList>
    </citation>
    <scope>NUCLEOTIDE SEQUENCE [LARGE SCALE GENOMIC DNA]</scope>
    <source>
        <strain evidence="2">ATCC 12872 / QMB1551</strain>
        <plasmid evidence="1">pBM600</plasmid>
    </source>
</reference>
<dbReference type="AlphaFoldDB" id="D5E3S6"/>